<dbReference type="EMBL" id="JH993191">
    <property type="protein sequence ID" value="EKX32422.1"/>
    <property type="molecule type" value="Genomic_DNA"/>
</dbReference>
<organism evidence="1">
    <name type="scientific">Guillardia theta (strain CCMP2712)</name>
    <name type="common">Cryptophyte</name>
    <dbReference type="NCBI Taxonomy" id="905079"/>
    <lineage>
        <taxon>Eukaryota</taxon>
        <taxon>Cryptophyceae</taxon>
        <taxon>Pyrenomonadales</taxon>
        <taxon>Geminigeraceae</taxon>
        <taxon>Guillardia</taxon>
    </lineage>
</organism>
<dbReference type="KEGG" id="gtt:GUITHDRAFT_121429"/>
<protein>
    <submittedName>
        <fullName evidence="1 2">Uncharacterized protein</fullName>
    </submittedName>
</protein>
<evidence type="ECO:0000313" key="2">
    <source>
        <dbReference type="EnsemblProtists" id="EKX32422"/>
    </source>
</evidence>
<name>L1I8L5_GUITC</name>
<evidence type="ECO:0000313" key="3">
    <source>
        <dbReference type="Proteomes" id="UP000011087"/>
    </source>
</evidence>
<dbReference type="Proteomes" id="UP000011087">
    <property type="component" value="Unassembled WGS sequence"/>
</dbReference>
<dbReference type="PaxDb" id="55529-EKX32422"/>
<proteinExistence type="predicted"/>
<dbReference type="HOGENOM" id="CLU_2054166_0_0_1"/>
<dbReference type="EnsemblProtists" id="EKX32422">
    <property type="protein sequence ID" value="EKX32422"/>
    <property type="gene ID" value="GUITHDRAFT_121429"/>
</dbReference>
<sequence>MITPFVVASREKILKWLNRFMDRTMTLQELLQEVRNMQTRVKFLVDSVRFYNESQQDYLIPVLKTLEYRLEVLEEKILQRIAVGVNGMNSEELDAAQRKDMEQNLYYLVESLDMIKYTIA</sequence>
<gene>
    <name evidence="1" type="ORF">GUITHDRAFT_121429</name>
</gene>
<keyword evidence="3" id="KW-1185">Reference proteome</keyword>
<accession>L1I8L5</accession>
<evidence type="ECO:0000313" key="1">
    <source>
        <dbReference type="EMBL" id="EKX32422.1"/>
    </source>
</evidence>
<dbReference type="GeneID" id="17289131"/>
<reference evidence="3" key="2">
    <citation type="submission" date="2012-11" db="EMBL/GenBank/DDBJ databases">
        <authorList>
            <person name="Kuo A."/>
            <person name="Curtis B.A."/>
            <person name="Tanifuji G."/>
            <person name="Burki F."/>
            <person name="Gruber A."/>
            <person name="Irimia M."/>
            <person name="Maruyama S."/>
            <person name="Arias M.C."/>
            <person name="Ball S.G."/>
            <person name="Gile G.H."/>
            <person name="Hirakawa Y."/>
            <person name="Hopkins J.F."/>
            <person name="Rensing S.A."/>
            <person name="Schmutz J."/>
            <person name="Symeonidi A."/>
            <person name="Elias M."/>
            <person name="Eveleigh R.J."/>
            <person name="Herman E.K."/>
            <person name="Klute M.J."/>
            <person name="Nakayama T."/>
            <person name="Obornik M."/>
            <person name="Reyes-Prieto A."/>
            <person name="Armbrust E.V."/>
            <person name="Aves S.J."/>
            <person name="Beiko R.G."/>
            <person name="Coutinho P."/>
            <person name="Dacks J.B."/>
            <person name="Durnford D.G."/>
            <person name="Fast N.M."/>
            <person name="Green B.R."/>
            <person name="Grisdale C."/>
            <person name="Hempe F."/>
            <person name="Henrissat B."/>
            <person name="Hoppner M.P."/>
            <person name="Ishida K.-I."/>
            <person name="Kim E."/>
            <person name="Koreny L."/>
            <person name="Kroth P.G."/>
            <person name="Liu Y."/>
            <person name="Malik S.-B."/>
            <person name="Maier U.G."/>
            <person name="McRose D."/>
            <person name="Mock T."/>
            <person name="Neilson J.A."/>
            <person name="Onodera N.T."/>
            <person name="Poole A.M."/>
            <person name="Pritham E.J."/>
            <person name="Richards T.A."/>
            <person name="Rocap G."/>
            <person name="Roy S.W."/>
            <person name="Sarai C."/>
            <person name="Schaack S."/>
            <person name="Shirato S."/>
            <person name="Slamovits C.H."/>
            <person name="Spencer D.F."/>
            <person name="Suzuki S."/>
            <person name="Worden A.Z."/>
            <person name="Zauner S."/>
            <person name="Barry K."/>
            <person name="Bell C."/>
            <person name="Bharti A.K."/>
            <person name="Crow J.A."/>
            <person name="Grimwood J."/>
            <person name="Kramer R."/>
            <person name="Lindquist E."/>
            <person name="Lucas S."/>
            <person name="Salamov A."/>
            <person name="McFadden G.I."/>
            <person name="Lane C.E."/>
            <person name="Keeling P.J."/>
            <person name="Gray M.W."/>
            <person name="Grigoriev I.V."/>
            <person name="Archibald J.M."/>
        </authorList>
    </citation>
    <scope>NUCLEOTIDE SEQUENCE</scope>
    <source>
        <strain evidence="3">CCMP2712</strain>
    </source>
</reference>
<dbReference type="RefSeq" id="XP_005819402.1">
    <property type="nucleotide sequence ID" value="XM_005819345.1"/>
</dbReference>
<reference evidence="1 3" key="1">
    <citation type="journal article" date="2012" name="Nature">
        <title>Algal genomes reveal evolutionary mosaicism and the fate of nucleomorphs.</title>
        <authorList>
            <consortium name="DOE Joint Genome Institute"/>
            <person name="Curtis B.A."/>
            <person name="Tanifuji G."/>
            <person name="Burki F."/>
            <person name="Gruber A."/>
            <person name="Irimia M."/>
            <person name="Maruyama S."/>
            <person name="Arias M.C."/>
            <person name="Ball S.G."/>
            <person name="Gile G.H."/>
            <person name="Hirakawa Y."/>
            <person name="Hopkins J.F."/>
            <person name="Kuo A."/>
            <person name="Rensing S.A."/>
            <person name="Schmutz J."/>
            <person name="Symeonidi A."/>
            <person name="Elias M."/>
            <person name="Eveleigh R.J."/>
            <person name="Herman E.K."/>
            <person name="Klute M.J."/>
            <person name="Nakayama T."/>
            <person name="Obornik M."/>
            <person name="Reyes-Prieto A."/>
            <person name="Armbrust E.V."/>
            <person name="Aves S.J."/>
            <person name="Beiko R.G."/>
            <person name="Coutinho P."/>
            <person name="Dacks J.B."/>
            <person name="Durnford D.G."/>
            <person name="Fast N.M."/>
            <person name="Green B.R."/>
            <person name="Grisdale C.J."/>
            <person name="Hempel F."/>
            <person name="Henrissat B."/>
            <person name="Hoppner M.P."/>
            <person name="Ishida K."/>
            <person name="Kim E."/>
            <person name="Koreny L."/>
            <person name="Kroth P.G."/>
            <person name="Liu Y."/>
            <person name="Malik S.B."/>
            <person name="Maier U.G."/>
            <person name="McRose D."/>
            <person name="Mock T."/>
            <person name="Neilson J.A."/>
            <person name="Onodera N.T."/>
            <person name="Poole A.M."/>
            <person name="Pritham E.J."/>
            <person name="Richards T.A."/>
            <person name="Rocap G."/>
            <person name="Roy S.W."/>
            <person name="Sarai C."/>
            <person name="Schaack S."/>
            <person name="Shirato S."/>
            <person name="Slamovits C.H."/>
            <person name="Spencer D.F."/>
            <person name="Suzuki S."/>
            <person name="Worden A.Z."/>
            <person name="Zauner S."/>
            <person name="Barry K."/>
            <person name="Bell C."/>
            <person name="Bharti A.K."/>
            <person name="Crow J.A."/>
            <person name="Grimwood J."/>
            <person name="Kramer R."/>
            <person name="Lindquist E."/>
            <person name="Lucas S."/>
            <person name="Salamov A."/>
            <person name="McFadden G.I."/>
            <person name="Lane C.E."/>
            <person name="Keeling P.J."/>
            <person name="Gray M.W."/>
            <person name="Grigoriev I.V."/>
            <person name="Archibald J.M."/>
        </authorList>
    </citation>
    <scope>NUCLEOTIDE SEQUENCE</scope>
    <source>
        <strain evidence="1 3">CCMP2712</strain>
    </source>
</reference>
<reference evidence="2" key="3">
    <citation type="submission" date="2016-03" db="UniProtKB">
        <authorList>
            <consortium name="EnsemblProtists"/>
        </authorList>
    </citation>
    <scope>IDENTIFICATION</scope>
</reference>
<dbReference type="AlphaFoldDB" id="L1I8L5"/>